<comment type="subcellular location">
    <subcellularLocation>
        <location evidence="1">Membrane</location>
        <topology evidence="1">Multi-pass membrane protein</topology>
    </subcellularLocation>
</comment>
<keyword evidence="3 6" id="KW-1133">Transmembrane helix</keyword>
<protein>
    <submittedName>
        <fullName evidence="8">O-antigen ligase family protein</fullName>
    </submittedName>
</protein>
<name>A0A6L3VPH5_9ACTN</name>
<dbReference type="PANTHER" id="PTHR37422">
    <property type="entry name" value="TEICHURONIC ACID BIOSYNTHESIS PROTEIN TUAE"/>
    <property type="match status" value="1"/>
</dbReference>
<keyword evidence="9" id="KW-1185">Reference proteome</keyword>
<evidence type="ECO:0000313" key="8">
    <source>
        <dbReference type="EMBL" id="KAB2377510.1"/>
    </source>
</evidence>
<sequence length="539" mass="57240">MLQQRVVERGGAPALRPDQQEVGAGAQRRRAHPVPTDHAAARGDDRAGKSPSIHIGQITGPAPVFLVSSLTSPEGRGGGRTQPGRAFMTVKGVFPRRRPPAPSAGWWAFTLPLALMLASDYKLRSRDVDNAVGGSADLTVLVEIAVYGAAALYLVWKFGLRAPRRRTTGLLLAAWLFCGYVAFSALWSPFKSLGLVRGVQLLITMLVAHTVATRATPADLRKLAHIFVGIVLVSVGIGVAHPFPRTLHTETRFNWLYVHPVIAGVYLAVAILLVVGYLIRWNRPEDRLWHPVVYFGALVVLTGALVATGTRGAALGCAAGLLVLLATARGPKGRIDVIVMGAAVAVLAVLAFSDKILAFVSRGETTEQLATLNSRTELWSLAMDAFREEPIFGRGLGASRGLFLDSIGLGGGHNAFINALVDNGVVGTVAFAALLLTLGFVLLTLCRHRTLRADAGMLLGIFGCFLTDSMTTEGLAAPANVSSVWLFILVAWAETLRRQGGDPLPAVQRSPAETVVDAAGWSGTTVTASAQIERAAEQP</sequence>
<gene>
    <name evidence="8" type="ORF">F9B16_24035</name>
</gene>
<evidence type="ECO:0000256" key="5">
    <source>
        <dbReference type="SAM" id="MobiDB-lite"/>
    </source>
</evidence>
<keyword evidence="4 6" id="KW-0472">Membrane</keyword>
<dbReference type="OrthoDB" id="3610882at2"/>
<keyword evidence="8" id="KW-0436">Ligase</keyword>
<feature type="transmembrane region" description="Helical" evidence="6">
    <location>
        <begin position="223"/>
        <end position="243"/>
    </location>
</feature>
<evidence type="ECO:0000259" key="7">
    <source>
        <dbReference type="Pfam" id="PF04932"/>
    </source>
</evidence>
<feature type="transmembrane region" description="Helical" evidence="6">
    <location>
        <begin position="335"/>
        <end position="353"/>
    </location>
</feature>
<evidence type="ECO:0000256" key="3">
    <source>
        <dbReference type="ARBA" id="ARBA00022989"/>
    </source>
</evidence>
<feature type="transmembrane region" description="Helical" evidence="6">
    <location>
        <begin position="138"/>
        <end position="156"/>
    </location>
</feature>
<dbReference type="InterPro" id="IPR007016">
    <property type="entry name" value="O-antigen_ligase-rel_domated"/>
</dbReference>
<organism evidence="8 9">
    <name type="scientific">Actinomadura montaniterrae</name>
    <dbReference type="NCBI Taxonomy" id="1803903"/>
    <lineage>
        <taxon>Bacteria</taxon>
        <taxon>Bacillati</taxon>
        <taxon>Actinomycetota</taxon>
        <taxon>Actinomycetes</taxon>
        <taxon>Streptosporangiales</taxon>
        <taxon>Thermomonosporaceae</taxon>
        <taxon>Actinomadura</taxon>
    </lineage>
</organism>
<keyword evidence="2 6" id="KW-0812">Transmembrane</keyword>
<dbReference type="AlphaFoldDB" id="A0A6L3VPH5"/>
<dbReference type="GO" id="GO:0016020">
    <property type="term" value="C:membrane"/>
    <property type="evidence" value="ECO:0007669"/>
    <property type="project" value="UniProtKB-SubCell"/>
</dbReference>
<dbReference type="PANTHER" id="PTHR37422:SF13">
    <property type="entry name" value="LIPOPOLYSACCHARIDE BIOSYNTHESIS PROTEIN PA4999-RELATED"/>
    <property type="match status" value="1"/>
</dbReference>
<feature type="compositionally biased region" description="Basic and acidic residues" evidence="5">
    <location>
        <begin position="39"/>
        <end position="48"/>
    </location>
</feature>
<feature type="transmembrane region" description="Helical" evidence="6">
    <location>
        <begin position="193"/>
        <end position="211"/>
    </location>
</feature>
<evidence type="ECO:0000256" key="6">
    <source>
        <dbReference type="SAM" id="Phobius"/>
    </source>
</evidence>
<reference evidence="8 9" key="1">
    <citation type="submission" date="2019-09" db="EMBL/GenBank/DDBJ databases">
        <title>Actinomadura physcomitrii sp. nov., a novel actinomycete isolated from moss [Physcomitrium sphaericum (Ludw) Fuernr].</title>
        <authorList>
            <person name="Liu C."/>
            <person name="Zhuang X."/>
        </authorList>
    </citation>
    <scope>NUCLEOTIDE SEQUENCE [LARGE SCALE GENOMIC DNA]</scope>
    <source>
        <strain evidence="8 9">CYP1-1B</strain>
    </source>
</reference>
<feature type="transmembrane region" description="Helical" evidence="6">
    <location>
        <begin position="425"/>
        <end position="446"/>
    </location>
</feature>
<feature type="transmembrane region" description="Helical" evidence="6">
    <location>
        <begin position="288"/>
        <end position="306"/>
    </location>
</feature>
<evidence type="ECO:0000256" key="2">
    <source>
        <dbReference type="ARBA" id="ARBA00022692"/>
    </source>
</evidence>
<dbReference type="EMBL" id="WBMR01000074">
    <property type="protein sequence ID" value="KAB2377510.1"/>
    <property type="molecule type" value="Genomic_DNA"/>
</dbReference>
<accession>A0A6L3VPH5</accession>
<feature type="transmembrane region" description="Helical" evidence="6">
    <location>
        <begin position="168"/>
        <end position="187"/>
    </location>
</feature>
<feature type="region of interest" description="Disordered" evidence="5">
    <location>
        <begin position="1"/>
        <end position="57"/>
    </location>
</feature>
<feature type="transmembrane region" description="Helical" evidence="6">
    <location>
        <begin position="255"/>
        <end position="279"/>
    </location>
</feature>
<dbReference type="Pfam" id="PF04932">
    <property type="entry name" value="Wzy_C"/>
    <property type="match status" value="1"/>
</dbReference>
<evidence type="ECO:0000256" key="1">
    <source>
        <dbReference type="ARBA" id="ARBA00004141"/>
    </source>
</evidence>
<comment type="caution">
    <text evidence="8">The sequence shown here is derived from an EMBL/GenBank/DDBJ whole genome shotgun (WGS) entry which is preliminary data.</text>
</comment>
<feature type="transmembrane region" description="Helical" evidence="6">
    <location>
        <begin position="101"/>
        <end position="118"/>
    </location>
</feature>
<evidence type="ECO:0000256" key="4">
    <source>
        <dbReference type="ARBA" id="ARBA00023136"/>
    </source>
</evidence>
<dbReference type="InterPro" id="IPR051533">
    <property type="entry name" value="WaaL-like"/>
</dbReference>
<dbReference type="GO" id="GO:0016874">
    <property type="term" value="F:ligase activity"/>
    <property type="evidence" value="ECO:0007669"/>
    <property type="project" value="UniProtKB-KW"/>
</dbReference>
<dbReference type="Proteomes" id="UP000483004">
    <property type="component" value="Unassembled WGS sequence"/>
</dbReference>
<feature type="domain" description="O-antigen ligase-related" evidence="7">
    <location>
        <begin position="297"/>
        <end position="432"/>
    </location>
</feature>
<proteinExistence type="predicted"/>
<evidence type="ECO:0000313" key="9">
    <source>
        <dbReference type="Proteomes" id="UP000483004"/>
    </source>
</evidence>